<evidence type="ECO:0000259" key="2">
    <source>
        <dbReference type="Pfam" id="PF00675"/>
    </source>
</evidence>
<dbReference type="InterPro" id="IPR011249">
    <property type="entry name" value="Metalloenz_LuxS/M16"/>
</dbReference>
<sequence>MHDDGAFIATRLTNGLEVLLQPLRHAPVVSCWIWYRVGSRNEQPGLTGISHWVEHMLFKGTPRFPPGTIFRQVNRWGGTLNGFTWLDYTAYFETLPTPGWQLALDIEADRMVAAAFDPGEVERERTVILAERAGSENQPSTYLREEVLAASFRAHPYGHPVIGYREDLQTITRDDLYQHYRTYYQPNNAILVIVGDIDPDTALVAVERRFAGLPAGTVPPPVRAREPDQWGERRVTVRRPAPTAQLLMAWRVPAATHPDIPALLVLDAILSGGKPVAFGGGGMGRSARLYRALVAPGLCTAAASSMSLTLDPFVFTVSATLTPLAEPARVETIIEETIARLREDAVGQDELARAKRQLTVQFAAANESAQSRAALLGSLAVVAPDRSPERLLAELQAVEPDDVVRVANTYLRPERRTVGWLEPVASDEERVGVTGEPLETPAPRYWFTGGASSPSEPVLLPRVHLVPVTGRLANGAQFAGQAIPASGLAVVNIRIPAGAARDGTLPGIASVTGQLLMRGTLARDEAALNEELDRLGATVSVNVGRDSVDIGLTCLVEVLEQALPLLVEVIVSPAFLPEQLHRVRQQALTALRQAQQSTRAQADALLRALLYPAGHPYHHRILGTEESLESLTVKAVRAFHETYYRPAGAVITVAGGLEPEIVSEWLGRALASWQGTAPPLEIPDVVPADRGARRTETLPGKQQADLALGILTIPRRHPDYEALRLANVVLGRLGLMGRIGARVRERSGLAYYAASALETGLGTGFWTAYAGVAPVHVERVIGQIVEEVEQFRREGPTPQELADAKTALAGTVVLGLSTAAGLAGALADSLFYELGLDYLERLPERLAAIDEAMVRAVAVRYLDPTRLQVTIVGPAADGPLSPPTPQP</sequence>
<dbReference type="HOGENOM" id="CLU_007487_1_1_0"/>
<dbReference type="Pfam" id="PF00675">
    <property type="entry name" value="Peptidase_M16"/>
    <property type="match status" value="2"/>
</dbReference>
<feature type="domain" description="Peptidase M16 C-terminal" evidence="3">
    <location>
        <begin position="630"/>
        <end position="808"/>
    </location>
</feature>
<dbReference type="Pfam" id="PF05193">
    <property type="entry name" value="Peptidase_M16_C"/>
    <property type="match status" value="2"/>
</dbReference>
<accession>B9L447</accession>
<dbReference type="OrthoDB" id="9811314at2"/>
<evidence type="ECO:0000313" key="5">
    <source>
        <dbReference type="Proteomes" id="UP000000447"/>
    </source>
</evidence>
<organism evidence="4 5">
    <name type="scientific">Thermomicrobium roseum (strain ATCC 27502 / DSM 5159 / P-2)</name>
    <dbReference type="NCBI Taxonomy" id="309801"/>
    <lineage>
        <taxon>Bacteria</taxon>
        <taxon>Pseudomonadati</taxon>
        <taxon>Thermomicrobiota</taxon>
        <taxon>Thermomicrobia</taxon>
        <taxon>Thermomicrobiales</taxon>
        <taxon>Thermomicrobiaceae</taxon>
        <taxon>Thermomicrobium</taxon>
    </lineage>
</organism>
<keyword evidence="4" id="KW-0614">Plasmid</keyword>
<dbReference type="InterPro" id="IPR007863">
    <property type="entry name" value="Peptidase_M16_C"/>
</dbReference>
<dbReference type="PANTHER" id="PTHR11851:SF49">
    <property type="entry name" value="MITOCHONDRIAL-PROCESSING PEPTIDASE SUBUNIT ALPHA"/>
    <property type="match status" value="1"/>
</dbReference>
<protein>
    <submittedName>
        <fullName evidence="4">Peptidase M16 domain protein</fullName>
    </submittedName>
</protein>
<keyword evidence="5" id="KW-1185">Reference proteome</keyword>
<feature type="domain" description="Peptidase M16 N-terminal" evidence="2">
    <location>
        <begin position="489"/>
        <end position="601"/>
    </location>
</feature>
<reference evidence="4 5" key="1">
    <citation type="journal article" date="2009" name="PLoS ONE">
        <title>Complete genome sequence of the aerobic CO-oxidizing thermophile Thermomicrobium roseum.</title>
        <authorList>
            <person name="Wu D."/>
            <person name="Raymond J."/>
            <person name="Wu M."/>
            <person name="Chatterji S."/>
            <person name="Ren Q."/>
            <person name="Graham J.E."/>
            <person name="Bryant D.A."/>
            <person name="Robb F."/>
            <person name="Colman A."/>
            <person name="Tallon L.J."/>
            <person name="Badger J.H."/>
            <person name="Madupu R."/>
            <person name="Ward N.L."/>
            <person name="Eisen J.A."/>
        </authorList>
    </citation>
    <scope>NUCLEOTIDE SEQUENCE [LARGE SCALE GENOMIC DNA]</scope>
    <source>
        <strain evidence="5">ATCC 27502 / DSM 5159 / P-2</strain>
        <plasmid evidence="4">unnamed</plasmid>
    </source>
</reference>
<evidence type="ECO:0000259" key="3">
    <source>
        <dbReference type="Pfam" id="PF05193"/>
    </source>
</evidence>
<dbReference type="InterPro" id="IPR011765">
    <property type="entry name" value="Pept_M16_N"/>
</dbReference>
<dbReference type="SUPFAM" id="SSF63411">
    <property type="entry name" value="LuxS/MPP-like metallohydrolase"/>
    <property type="match status" value="4"/>
</dbReference>
<dbReference type="PANTHER" id="PTHR11851">
    <property type="entry name" value="METALLOPROTEASE"/>
    <property type="match status" value="1"/>
</dbReference>
<dbReference type="EMBL" id="CP001276">
    <property type="protein sequence ID" value="ACM06981.1"/>
    <property type="molecule type" value="Genomic_DNA"/>
</dbReference>
<feature type="domain" description="Peptidase M16 C-terminal" evidence="3">
    <location>
        <begin position="170"/>
        <end position="358"/>
    </location>
</feature>
<dbReference type="eggNOG" id="COG0612">
    <property type="taxonomic scope" value="Bacteria"/>
</dbReference>
<proteinExistence type="inferred from homology"/>
<evidence type="ECO:0000256" key="1">
    <source>
        <dbReference type="ARBA" id="ARBA00007261"/>
    </source>
</evidence>
<evidence type="ECO:0000313" key="4">
    <source>
        <dbReference type="EMBL" id="ACM06981.1"/>
    </source>
</evidence>
<dbReference type="Proteomes" id="UP000000447">
    <property type="component" value="Plasmid unnamed"/>
</dbReference>
<dbReference type="AlphaFoldDB" id="B9L447"/>
<name>B9L447_THERP</name>
<dbReference type="KEGG" id="tro:trd_A0561"/>
<dbReference type="Gene3D" id="3.30.830.10">
    <property type="entry name" value="Metalloenzyme, LuxS/M16 peptidase-like"/>
    <property type="match status" value="4"/>
</dbReference>
<feature type="domain" description="Peptidase M16 N-terminal" evidence="2">
    <location>
        <begin position="20"/>
        <end position="163"/>
    </location>
</feature>
<comment type="similarity">
    <text evidence="1">Belongs to the peptidase M16 family.</text>
</comment>
<dbReference type="InterPro" id="IPR050361">
    <property type="entry name" value="MPP/UQCRC_Complex"/>
</dbReference>
<gene>
    <name evidence="4" type="ordered locus">trd_A0561</name>
</gene>
<dbReference type="GO" id="GO:0046872">
    <property type="term" value="F:metal ion binding"/>
    <property type="evidence" value="ECO:0007669"/>
    <property type="project" value="InterPro"/>
</dbReference>
<geneLocation type="plasmid" evidence="5">
    <name>Tros</name>
</geneLocation>
<dbReference type="RefSeq" id="WP_012642968.1">
    <property type="nucleotide sequence ID" value="NC_011961.1"/>
</dbReference>